<evidence type="ECO:0000313" key="1">
    <source>
        <dbReference type="EMBL" id="QJA88044.1"/>
    </source>
</evidence>
<sequence length="86" mass="9912">MTEDAVREIYERWEALIPQMPQEFLEFCEEQGIDINVPEDAVGWFLCFSRGYLTGTKDAERLIDDIRSSCESEGGQKSLFDLLRSS</sequence>
<name>A0A6M3L3E5_9ZZZZ</name>
<accession>A0A6M3L3E5</accession>
<dbReference type="AlphaFoldDB" id="A0A6M3L3E5"/>
<proteinExistence type="predicted"/>
<reference evidence="1" key="1">
    <citation type="submission" date="2020-03" db="EMBL/GenBank/DDBJ databases">
        <title>The deep terrestrial virosphere.</title>
        <authorList>
            <person name="Holmfeldt K."/>
            <person name="Nilsson E."/>
            <person name="Simone D."/>
            <person name="Lopez-Fernandez M."/>
            <person name="Wu X."/>
            <person name="de Brujin I."/>
            <person name="Lundin D."/>
            <person name="Andersson A."/>
            <person name="Bertilsson S."/>
            <person name="Dopson M."/>
        </authorList>
    </citation>
    <scope>NUCLEOTIDE SEQUENCE</scope>
    <source>
        <strain evidence="1">MM415B02836</strain>
    </source>
</reference>
<dbReference type="EMBL" id="MT142749">
    <property type="protein sequence ID" value="QJA88044.1"/>
    <property type="molecule type" value="Genomic_DNA"/>
</dbReference>
<protein>
    <submittedName>
        <fullName evidence="1">Uncharacterized protein</fullName>
    </submittedName>
</protein>
<gene>
    <name evidence="1" type="ORF">MM415B02836_0007</name>
</gene>
<organism evidence="1">
    <name type="scientific">viral metagenome</name>
    <dbReference type="NCBI Taxonomy" id="1070528"/>
    <lineage>
        <taxon>unclassified sequences</taxon>
        <taxon>metagenomes</taxon>
        <taxon>organismal metagenomes</taxon>
    </lineage>
</organism>